<dbReference type="Pfam" id="PF07690">
    <property type="entry name" value="MFS_1"/>
    <property type="match status" value="1"/>
</dbReference>
<evidence type="ECO:0000313" key="3">
    <source>
        <dbReference type="Proteomes" id="UP001589887"/>
    </source>
</evidence>
<dbReference type="RefSeq" id="WP_394316180.1">
    <property type="nucleotide sequence ID" value="NZ_JBHMQV010000001.1"/>
</dbReference>
<feature type="transmembrane region" description="Helical" evidence="1">
    <location>
        <begin position="351"/>
        <end position="374"/>
    </location>
</feature>
<keyword evidence="1" id="KW-1133">Transmembrane helix</keyword>
<keyword evidence="1" id="KW-0472">Membrane</keyword>
<keyword evidence="1" id="KW-0812">Transmembrane</keyword>
<sequence>MPARAVLRPYAALRTVPGAPGLLVAGVIARLAPAMNPLALLFLFKEHTGHYAFATTACAAYGVAGAAAGPPLGRLCDRRRPAVILYATCTVHLPALLGLLTALANGASRPLLLVLLLVAGAAAPPVTAVVRAAWYLRTDAGSGRTALRPYALAAETVSAEAVFVLGPLLVAATVVVADAGAALILACLCCLGGTCALARNTAAAATPPQPRTHRARGPGPLRLPGFTTVLWCTAMVSLAFGITDIALPAAALHRAGAHSTGSAALLLALWAAASLVSGLVFGAEGHAVPRLHRLARLTALLALCLMALSAAPGLVALAVGSLLCGLLTGPLLIALNGLVADVVPAPVINEAYVWAANVTVVVCAAGTALAGPLVDRRCGIAWAFLTAALSTGAAAAIAWRGTRSPVYLDERPQSDA</sequence>
<dbReference type="Gene3D" id="1.20.1250.20">
    <property type="entry name" value="MFS general substrate transporter like domains"/>
    <property type="match status" value="1"/>
</dbReference>
<feature type="transmembrane region" description="Helical" evidence="1">
    <location>
        <begin position="21"/>
        <end position="44"/>
    </location>
</feature>
<accession>A0ABV6TCV1</accession>
<organism evidence="2 3">
    <name type="scientific">Streptomyces noboritoensis</name>
    <dbReference type="NCBI Taxonomy" id="67337"/>
    <lineage>
        <taxon>Bacteria</taxon>
        <taxon>Bacillati</taxon>
        <taxon>Actinomycetota</taxon>
        <taxon>Actinomycetes</taxon>
        <taxon>Kitasatosporales</taxon>
        <taxon>Streptomycetaceae</taxon>
        <taxon>Streptomyces</taxon>
    </lineage>
</organism>
<evidence type="ECO:0000256" key="1">
    <source>
        <dbReference type="SAM" id="Phobius"/>
    </source>
</evidence>
<dbReference type="EMBL" id="JBHMQV010000001">
    <property type="protein sequence ID" value="MFC0842310.1"/>
    <property type="molecule type" value="Genomic_DNA"/>
</dbReference>
<feature type="transmembrane region" description="Helical" evidence="1">
    <location>
        <begin position="317"/>
        <end position="339"/>
    </location>
</feature>
<dbReference type="InterPro" id="IPR011701">
    <property type="entry name" value="MFS"/>
</dbReference>
<feature type="transmembrane region" description="Helical" evidence="1">
    <location>
        <begin position="380"/>
        <end position="399"/>
    </location>
</feature>
<reference evidence="2 3" key="1">
    <citation type="submission" date="2024-09" db="EMBL/GenBank/DDBJ databases">
        <authorList>
            <person name="Sun Q."/>
            <person name="Mori K."/>
        </authorList>
    </citation>
    <scope>NUCLEOTIDE SEQUENCE [LARGE SCALE GENOMIC DNA]</scope>
    <source>
        <strain evidence="2 3">JCM 4557</strain>
    </source>
</reference>
<feature type="transmembrane region" description="Helical" evidence="1">
    <location>
        <begin position="223"/>
        <end position="243"/>
    </location>
</feature>
<feature type="transmembrane region" description="Helical" evidence="1">
    <location>
        <begin position="84"/>
        <end position="104"/>
    </location>
</feature>
<dbReference type="Proteomes" id="UP001589887">
    <property type="component" value="Unassembled WGS sequence"/>
</dbReference>
<gene>
    <name evidence="2" type="ORF">ACFH04_00955</name>
</gene>
<proteinExistence type="predicted"/>
<protein>
    <submittedName>
        <fullName evidence="2">MFS transporter</fullName>
    </submittedName>
</protein>
<feature type="transmembrane region" description="Helical" evidence="1">
    <location>
        <begin position="294"/>
        <end position="311"/>
    </location>
</feature>
<dbReference type="SUPFAM" id="SSF103473">
    <property type="entry name" value="MFS general substrate transporter"/>
    <property type="match status" value="1"/>
</dbReference>
<name>A0ABV6TCV1_9ACTN</name>
<dbReference type="PANTHER" id="PTHR23542:SF1">
    <property type="entry name" value="MAJOR FACILITATOR SUPERFAMILY (MFS) PROFILE DOMAIN-CONTAINING PROTEIN"/>
    <property type="match status" value="1"/>
</dbReference>
<dbReference type="InterPro" id="IPR036259">
    <property type="entry name" value="MFS_trans_sf"/>
</dbReference>
<feature type="transmembrane region" description="Helical" evidence="1">
    <location>
        <begin position="263"/>
        <end position="282"/>
    </location>
</feature>
<dbReference type="PANTHER" id="PTHR23542">
    <property type="match status" value="1"/>
</dbReference>
<comment type="caution">
    <text evidence="2">The sequence shown here is derived from an EMBL/GenBank/DDBJ whole genome shotgun (WGS) entry which is preliminary data.</text>
</comment>
<evidence type="ECO:0000313" key="2">
    <source>
        <dbReference type="EMBL" id="MFC0842310.1"/>
    </source>
</evidence>
<feature type="transmembrane region" description="Helical" evidence="1">
    <location>
        <begin position="110"/>
        <end position="136"/>
    </location>
</feature>
<keyword evidence="3" id="KW-1185">Reference proteome</keyword>
<feature type="transmembrane region" description="Helical" evidence="1">
    <location>
        <begin position="157"/>
        <end position="177"/>
    </location>
</feature>
<feature type="transmembrane region" description="Helical" evidence="1">
    <location>
        <begin position="50"/>
        <end position="72"/>
    </location>
</feature>
<feature type="transmembrane region" description="Helical" evidence="1">
    <location>
        <begin position="183"/>
        <end position="202"/>
    </location>
</feature>